<dbReference type="Proteomes" id="UP000492821">
    <property type="component" value="Unassembled WGS sequence"/>
</dbReference>
<keyword evidence="1" id="KW-0472">Membrane</keyword>
<feature type="transmembrane region" description="Helical" evidence="1">
    <location>
        <begin position="219"/>
        <end position="243"/>
    </location>
</feature>
<reference evidence="3" key="2">
    <citation type="submission" date="2020-10" db="UniProtKB">
        <authorList>
            <consortium name="WormBaseParasite"/>
        </authorList>
    </citation>
    <scope>IDENTIFICATION</scope>
</reference>
<keyword evidence="1" id="KW-1133">Transmembrane helix</keyword>
<keyword evidence="1" id="KW-0812">Transmembrane</keyword>
<feature type="transmembrane region" description="Helical" evidence="1">
    <location>
        <begin position="189"/>
        <end position="213"/>
    </location>
</feature>
<sequence length="324" mass="36939">MQVTIAAKDDTYGFGRLLGGKLYIMWIFKFFQSGTITREEVNVPASLINIAVVILTGIAVTNDSWVKLHPKHFELRFLPLNENGTRPFESMAFSAWVMPNGRNCNKMGTFQLLQPSMFGKFYDQQGYEHTTFHSCNTVLIDCITPSIGNMFYAIISFSFLITIMALVSAILCLFSPLDGFLLWIRQNTILEFVNLMLTSLSLLASVIIQFQVANMHPDAYVHVGLGMYLIAAATLLMFASLACSMKHQSMMRQIRRIQNKKFICSRALRSWRDYGRRPEDMRPILGDEIFDEEPIIAFAQRISDDYENPYYNPVITTEHVHAAP</sequence>
<name>A0A7E4VA30_PANRE</name>
<evidence type="ECO:0000256" key="1">
    <source>
        <dbReference type="SAM" id="Phobius"/>
    </source>
</evidence>
<dbReference type="AlphaFoldDB" id="A0A7E4VA30"/>
<reference evidence="2" key="1">
    <citation type="journal article" date="2013" name="Genetics">
        <title>The draft genome and transcriptome of Panagrellus redivivus are shaped by the harsh demands of a free-living lifestyle.</title>
        <authorList>
            <person name="Srinivasan J."/>
            <person name="Dillman A.R."/>
            <person name="Macchietto M.G."/>
            <person name="Heikkinen L."/>
            <person name="Lakso M."/>
            <person name="Fracchia K.M."/>
            <person name="Antoshechkin I."/>
            <person name="Mortazavi A."/>
            <person name="Wong G."/>
            <person name="Sternberg P.W."/>
        </authorList>
    </citation>
    <scope>NUCLEOTIDE SEQUENCE [LARGE SCALE GENOMIC DNA]</scope>
    <source>
        <strain evidence="2">MT8872</strain>
    </source>
</reference>
<feature type="transmembrane region" description="Helical" evidence="1">
    <location>
        <begin position="150"/>
        <end position="177"/>
    </location>
</feature>
<evidence type="ECO:0000313" key="3">
    <source>
        <dbReference type="WBParaSite" id="Pan_g18396.t1"/>
    </source>
</evidence>
<proteinExistence type="predicted"/>
<organism evidence="2 3">
    <name type="scientific">Panagrellus redivivus</name>
    <name type="common">Microworm</name>
    <dbReference type="NCBI Taxonomy" id="6233"/>
    <lineage>
        <taxon>Eukaryota</taxon>
        <taxon>Metazoa</taxon>
        <taxon>Ecdysozoa</taxon>
        <taxon>Nematoda</taxon>
        <taxon>Chromadorea</taxon>
        <taxon>Rhabditida</taxon>
        <taxon>Tylenchina</taxon>
        <taxon>Panagrolaimomorpha</taxon>
        <taxon>Panagrolaimoidea</taxon>
        <taxon>Panagrolaimidae</taxon>
        <taxon>Panagrellus</taxon>
    </lineage>
</organism>
<keyword evidence="2" id="KW-1185">Reference proteome</keyword>
<dbReference type="WBParaSite" id="Pan_g18396.t1">
    <property type="protein sequence ID" value="Pan_g18396.t1"/>
    <property type="gene ID" value="Pan_g18396"/>
</dbReference>
<protein>
    <submittedName>
        <fullName evidence="3">TMEM127 domain-containing protein</fullName>
    </submittedName>
</protein>
<accession>A0A7E4VA30</accession>
<evidence type="ECO:0000313" key="2">
    <source>
        <dbReference type="Proteomes" id="UP000492821"/>
    </source>
</evidence>